<dbReference type="Proteomes" id="UP000028481">
    <property type="component" value="Chromosome"/>
</dbReference>
<comment type="function">
    <text evidence="6">Catalyzes the GTP-dependent ribosomal translocation step during translation elongation. During this step, the ribosome changes from the pre-translocational (PRE) to the post-translocational (POST) state as the newly formed A-site-bound peptidyl-tRNA and P-site-bound deacylated tRNA move to the P and E sites, respectively. Catalyzes the coordinated movement of the two tRNA molecules, the mRNA and conformational changes in the ribosome.</text>
</comment>
<dbReference type="GO" id="GO:0003924">
    <property type="term" value="F:GTPase activity"/>
    <property type="evidence" value="ECO:0007669"/>
    <property type="project" value="InterPro"/>
</dbReference>
<dbReference type="SUPFAM" id="SSF54211">
    <property type="entry name" value="Ribosomal protein S5 domain 2-like"/>
    <property type="match status" value="1"/>
</dbReference>
<dbReference type="InterPro" id="IPR035647">
    <property type="entry name" value="EFG_III/V"/>
</dbReference>
<dbReference type="InterPro" id="IPR047872">
    <property type="entry name" value="EFG_IV"/>
</dbReference>
<dbReference type="PANTHER" id="PTHR43261">
    <property type="entry name" value="TRANSLATION ELONGATION FACTOR G-RELATED"/>
    <property type="match status" value="1"/>
</dbReference>
<accession>A0A075WRM1</accession>
<evidence type="ECO:0000259" key="7">
    <source>
        <dbReference type="SMART" id="SM00838"/>
    </source>
</evidence>
<dbReference type="Gene3D" id="3.30.70.240">
    <property type="match status" value="1"/>
</dbReference>
<dbReference type="GO" id="GO:0003746">
    <property type="term" value="F:translation elongation factor activity"/>
    <property type="evidence" value="ECO:0007669"/>
    <property type="project" value="UniProtKB-KW"/>
</dbReference>
<evidence type="ECO:0000256" key="3">
    <source>
        <dbReference type="ARBA" id="ARBA00022768"/>
    </source>
</evidence>
<evidence type="ECO:0000256" key="4">
    <source>
        <dbReference type="ARBA" id="ARBA00022917"/>
    </source>
</evidence>
<dbReference type="InterPro" id="IPR000795">
    <property type="entry name" value="T_Tr_GTP-bd_dom"/>
</dbReference>
<dbReference type="GO" id="GO:0005525">
    <property type="term" value="F:GTP binding"/>
    <property type="evidence" value="ECO:0007669"/>
    <property type="project" value="UniProtKB-KW"/>
</dbReference>
<dbReference type="SUPFAM" id="SSF52540">
    <property type="entry name" value="P-loop containing nucleoside triphosphate hydrolases"/>
    <property type="match status" value="1"/>
</dbReference>
<dbReference type="InterPro" id="IPR009022">
    <property type="entry name" value="EFG_III"/>
</dbReference>
<dbReference type="HOGENOM" id="CLU_002794_4_1_0"/>
<dbReference type="Gene3D" id="2.40.30.10">
    <property type="entry name" value="Translation factors"/>
    <property type="match status" value="1"/>
</dbReference>
<dbReference type="Pfam" id="PF00679">
    <property type="entry name" value="EFG_C"/>
    <property type="match status" value="1"/>
</dbReference>
<dbReference type="InterPro" id="IPR000640">
    <property type="entry name" value="EFG_V-like"/>
</dbReference>
<organism evidence="9 10">
    <name type="scientific">Thermodesulfobacterium commune DSM 2178</name>
    <dbReference type="NCBI Taxonomy" id="289377"/>
    <lineage>
        <taxon>Bacteria</taxon>
        <taxon>Pseudomonadati</taxon>
        <taxon>Thermodesulfobacteriota</taxon>
        <taxon>Thermodesulfobacteria</taxon>
        <taxon>Thermodesulfobacteriales</taxon>
        <taxon>Thermodesulfobacteriaceae</taxon>
        <taxon>Thermodesulfobacterium</taxon>
    </lineage>
</organism>
<dbReference type="FunFam" id="3.30.70.240:FF:000001">
    <property type="entry name" value="Elongation factor G"/>
    <property type="match status" value="1"/>
</dbReference>
<dbReference type="SUPFAM" id="SSF54980">
    <property type="entry name" value="EF-G C-terminal domain-like"/>
    <property type="match status" value="2"/>
</dbReference>
<feature type="domain" description="Elongation factor EFG" evidence="7">
    <location>
        <begin position="558"/>
        <end position="645"/>
    </location>
</feature>
<sequence length="659" mass="73770">MGVPKVLTILGQTDAGKAKLSEALCKVCGETIKGQKKESNFYLKIYGFNYKDTPFYLLTTPGDENFLGEVKWALKVSDAAILVVDSSNPIKYQTIRVFEMAKEMGVPLFIFINKIDEEKSNFGQTICDLQDNLEILQVPVVYIFEGQPNNLLVDLVEDKAILEKGNKIEYIDYPENVKHRVSTLRENLIETAAEGKDELIEKYLDTGSLTKEEILEGLKLGLANNKIALIFAGAAKPGIGVSVFLEYLYHFVPSYELVRTRIEADEKSSGFIFKTIIDPFAGKLSYGRVFAGSFFSDNTIFTSNGKEEKYTQIFVPRGDGLQQVKEVKEGEVIVFAKVDGLYTGITFSKNPKFKPIALPELPSPMITMAIHPETRADEDKISGALVKIKEEDPSIIFTRDEETKELLISGLGVLHIEKTIEKLREKFGVKVKLSTPKIPYRETIKKAVHGVIYRHKKQSGGRGQFAEVHFNIFPLERGKGFEFLETLTGMNVPRNYVPAVEKGVREAMERGPLAGFPVVDVKVQFYDGKSHEVDSSDLAFKIAAIHCFRKGVEQANPVLLEPYVEMEIYVPDETVGDVVGDLNSRRGRVLGIEKDKKMTKISAVVPMAEVQNYVVSLQGFTGGRGYFISRFSHYEEAPPFVAEKVIAERKSQMEAAKEE</sequence>
<gene>
    <name evidence="9" type="ORF">HL41_03735</name>
</gene>
<evidence type="ECO:0000256" key="5">
    <source>
        <dbReference type="ARBA" id="ARBA00023134"/>
    </source>
</evidence>
<dbReference type="InterPro" id="IPR009000">
    <property type="entry name" value="Transl_B-barrel_sf"/>
</dbReference>
<name>A0A075WRM1_9BACT</name>
<feature type="domain" description="Translation elongation factor EFG/EF2" evidence="8">
    <location>
        <begin position="437"/>
        <end position="556"/>
    </location>
</feature>
<dbReference type="KEGG" id="tcm:HL41_03735"/>
<dbReference type="SUPFAM" id="SSF50447">
    <property type="entry name" value="Translation proteins"/>
    <property type="match status" value="1"/>
</dbReference>
<dbReference type="SMART" id="SM00838">
    <property type="entry name" value="EFG_C"/>
    <property type="match status" value="1"/>
</dbReference>
<dbReference type="SMART" id="SM00889">
    <property type="entry name" value="EFG_IV"/>
    <property type="match status" value="1"/>
</dbReference>
<dbReference type="InterPro" id="IPR053905">
    <property type="entry name" value="EF-G-like_DII"/>
</dbReference>
<dbReference type="Pfam" id="PF00009">
    <property type="entry name" value="GTP_EFTU"/>
    <property type="match status" value="1"/>
</dbReference>
<keyword evidence="3" id="KW-0251">Elongation factor</keyword>
<reference evidence="9 10" key="1">
    <citation type="journal article" date="2015" name="Genome Announc.">
        <title>Genome Sequence of a Sulfate-Reducing Thermophilic Bacterium, Thermodesulfobacterium commune DSM 2178T (Phylum Thermodesulfobacteria).</title>
        <authorList>
            <person name="Bhatnagar S."/>
            <person name="Badger J.H."/>
            <person name="Madupu R."/>
            <person name="Khouri H.M."/>
            <person name="O'Connor E.M."/>
            <person name="Robb F.T."/>
            <person name="Ward N.L."/>
            <person name="Eisen J.A."/>
        </authorList>
    </citation>
    <scope>NUCLEOTIDE SEQUENCE [LARGE SCALE GENOMIC DNA]</scope>
    <source>
        <strain evidence="9 10">DSM 2178</strain>
    </source>
</reference>
<dbReference type="AlphaFoldDB" id="A0A075WRM1"/>
<dbReference type="NCBIfam" id="NF009381">
    <property type="entry name" value="PRK12740.1-5"/>
    <property type="match status" value="1"/>
</dbReference>
<dbReference type="CDD" id="cd01434">
    <property type="entry name" value="EFG_mtEFG1_IV"/>
    <property type="match status" value="1"/>
</dbReference>
<dbReference type="Gene3D" id="3.30.230.10">
    <property type="match status" value="1"/>
</dbReference>
<protein>
    <recommendedName>
        <fullName evidence="1">Elongation factor G</fullName>
    </recommendedName>
</protein>
<dbReference type="PaxDb" id="289377-HL41_03735"/>
<evidence type="ECO:0000256" key="1">
    <source>
        <dbReference type="ARBA" id="ARBA00017872"/>
    </source>
</evidence>
<keyword evidence="10" id="KW-1185">Reference proteome</keyword>
<keyword evidence="5" id="KW-0342">GTP-binding</keyword>
<dbReference type="GO" id="GO:0032790">
    <property type="term" value="P:ribosome disassembly"/>
    <property type="evidence" value="ECO:0007669"/>
    <property type="project" value="TreeGrafter"/>
</dbReference>
<dbReference type="RefSeq" id="WP_038060340.1">
    <property type="nucleotide sequence ID" value="NZ_CP008796.1"/>
</dbReference>
<evidence type="ECO:0000256" key="6">
    <source>
        <dbReference type="ARBA" id="ARBA00024731"/>
    </source>
</evidence>
<dbReference type="Gene3D" id="3.40.50.300">
    <property type="entry name" value="P-loop containing nucleotide triphosphate hydrolases"/>
    <property type="match status" value="1"/>
</dbReference>
<dbReference type="FunFam" id="3.30.230.10:FF:000003">
    <property type="entry name" value="Elongation factor G"/>
    <property type="match status" value="1"/>
</dbReference>
<proteinExistence type="predicted"/>
<dbReference type="CDD" id="cd03713">
    <property type="entry name" value="EFG_mtEFG_C"/>
    <property type="match status" value="1"/>
</dbReference>
<dbReference type="eggNOG" id="COG0480">
    <property type="taxonomic scope" value="Bacteria"/>
</dbReference>
<dbReference type="Gene3D" id="3.30.70.870">
    <property type="entry name" value="Elongation Factor G (Translational Gtpase), domain 3"/>
    <property type="match status" value="1"/>
</dbReference>
<evidence type="ECO:0000313" key="9">
    <source>
        <dbReference type="EMBL" id="AIH03959.1"/>
    </source>
</evidence>
<dbReference type="Pfam" id="PF14492">
    <property type="entry name" value="EFG_III"/>
    <property type="match status" value="1"/>
</dbReference>
<dbReference type="InterPro" id="IPR027417">
    <property type="entry name" value="P-loop_NTPase"/>
</dbReference>
<dbReference type="CDD" id="cd16262">
    <property type="entry name" value="EFG_III"/>
    <property type="match status" value="1"/>
</dbReference>
<dbReference type="InterPro" id="IPR035649">
    <property type="entry name" value="EFG_V"/>
</dbReference>
<dbReference type="InterPro" id="IPR005517">
    <property type="entry name" value="Transl_elong_EFG/EF2_IV"/>
</dbReference>
<keyword evidence="2" id="KW-0547">Nucleotide-binding</keyword>
<dbReference type="InterPro" id="IPR020568">
    <property type="entry name" value="Ribosomal_Su5_D2-typ_SF"/>
</dbReference>
<dbReference type="OrthoDB" id="9760518at2"/>
<dbReference type="Pfam" id="PF03764">
    <property type="entry name" value="EFG_IV"/>
    <property type="match status" value="1"/>
</dbReference>
<dbReference type="InterPro" id="IPR014721">
    <property type="entry name" value="Ribsml_uS5_D2-typ_fold_subgr"/>
</dbReference>
<evidence type="ECO:0000256" key="2">
    <source>
        <dbReference type="ARBA" id="ARBA00022741"/>
    </source>
</evidence>
<dbReference type="PANTHER" id="PTHR43261:SF6">
    <property type="entry name" value="ELONGATION FACTOR G-LIKE PROTEIN"/>
    <property type="match status" value="1"/>
</dbReference>
<dbReference type="InterPro" id="IPR041095">
    <property type="entry name" value="EFG_II"/>
</dbReference>
<evidence type="ECO:0000259" key="8">
    <source>
        <dbReference type="SMART" id="SM00889"/>
    </source>
</evidence>
<keyword evidence="4" id="KW-0648">Protein biosynthesis</keyword>
<dbReference type="Pfam" id="PF22042">
    <property type="entry name" value="EF-G_D2"/>
    <property type="match status" value="1"/>
</dbReference>
<dbReference type="STRING" id="289377.HL41_03735"/>
<evidence type="ECO:0000313" key="10">
    <source>
        <dbReference type="Proteomes" id="UP000028481"/>
    </source>
</evidence>
<dbReference type="EMBL" id="CP008796">
    <property type="protein sequence ID" value="AIH03959.1"/>
    <property type="molecule type" value="Genomic_DNA"/>
</dbReference>